<accession>A0A423PWZ3</accession>
<evidence type="ECO:0000313" key="2">
    <source>
        <dbReference type="EMBL" id="ROO30133.1"/>
    </source>
</evidence>
<feature type="domain" description="DUF4340" evidence="1">
    <location>
        <begin position="74"/>
        <end position="207"/>
    </location>
</feature>
<dbReference type="InterPro" id="IPR025641">
    <property type="entry name" value="DUF4340"/>
</dbReference>
<proteinExistence type="predicted"/>
<dbReference type="AlphaFoldDB" id="A0A423PWZ3"/>
<name>A0A423PWZ3_9GAMM</name>
<dbReference type="InParanoid" id="A0A423PWZ3"/>
<reference evidence="2 3" key="1">
    <citation type="submission" date="2013-10" db="EMBL/GenBank/DDBJ databases">
        <title>Salinisphaera japonica YTM-1 Genome Sequencing.</title>
        <authorList>
            <person name="Lai Q."/>
            <person name="Li C."/>
            <person name="Shao Z."/>
        </authorList>
    </citation>
    <scope>NUCLEOTIDE SEQUENCE [LARGE SCALE GENOMIC DNA]</scope>
    <source>
        <strain evidence="2 3">YTM-1</strain>
    </source>
</reference>
<evidence type="ECO:0000313" key="3">
    <source>
        <dbReference type="Proteomes" id="UP000285310"/>
    </source>
</evidence>
<dbReference type="Pfam" id="PF14238">
    <property type="entry name" value="DUF4340"/>
    <property type="match status" value="1"/>
</dbReference>
<dbReference type="EMBL" id="AYKG01000012">
    <property type="protein sequence ID" value="ROO30133.1"/>
    <property type="molecule type" value="Genomic_DNA"/>
</dbReference>
<dbReference type="Proteomes" id="UP000285310">
    <property type="component" value="Unassembled WGS sequence"/>
</dbReference>
<gene>
    <name evidence="2" type="ORF">SAJA_05440</name>
</gene>
<protein>
    <recommendedName>
        <fullName evidence="1">DUF4340 domain-containing protein</fullName>
    </recommendedName>
</protein>
<organism evidence="2 3">
    <name type="scientific">Salinisphaera japonica YTM-1</name>
    <dbReference type="NCBI Taxonomy" id="1209778"/>
    <lineage>
        <taxon>Bacteria</taxon>
        <taxon>Pseudomonadati</taxon>
        <taxon>Pseudomonadota</taxon>
        <taxon>Gammaproteobacteria</taxon>
        <taxon>Salinisphaerales</taxon>
        <taxon>Salinisphaeraceae</taxon>
        <taxon>Salinisphaera</taxon>
    </lineage>
</organism>
<comment type="caution">
    <text evidence="2">The sequence shown here is derived from an EMBL/GenBank/DDBJ whole genome shotgun (WGS) entry which is preliminary data.</text>
</comment>
<evidence type="ECO:0000259" key="1">
    <source>
        <dbReference type="Pfam" id="PF14238"/>
    </source>
</evidence>
<dbReference type="RefSeq" id="WP_123657623.1">
    <property type="nucleotide sequence ID" value="NZ_AYKG01000012.1"/>
</dbReference>
<keyword evidence="3" id="KW-1185">Reference proteome</keyword>
<dbReference type="OrthoDB" id="7062720at2"/>
<sequence>MTRRLVINLALAGLVGLLGVLVLLPSLWPADDAGPAEATTSLGQQLGLAADGPTHLRVRRGADQVRLSKHDGRWRVISPVNARADAAHLEIIHALRTSEALRRVDGHDLSGEVTGLDTPLVVQYDDSPPVRIGGPGPNGATRYVAAAGQTWLVPLAHYDNLAWHWTDWLDRALLPDNRALRRIVLPDYTLENTTTGWQVQPDETRGAAAAAATASAWRRAAALAVVPADRSRERLARVTLVFGDTSRQVFDIIERGPNLVLRSEALGVDYHLAGNRIGPLLNLVHPGLSK</sequence>